<reference evidence="18 20" key="2">
    <citation type="submission" date="2018-12" db="EMBL/GenBank/DDBJ databases">
        <authorList>
            <consortium name="Pathogen Informatics"/>
        </authorList>
    </citation>
    <scope>NUCLEOTIDE SEQUENCE [LARGE SCALE GENOMIC DNA]</scope>
    <source>
        <strain evidence="18 20">NCTC12735</strain>
        <plasmid evidence="20">23</plasmid>
    </source>
</reference>
<feature type="binding site" evidence="12">
    <location>
        <position position="384"/>
    </location>
    <ligand>
        <name>L-serine</name>
        <dbReference type="ChEBI" id="CHEBI:33384"/>
    </ligand>
</feature>
<evidence type="ECO:0000256" key="1">
    <source>
        <dbReference type="ARBA" id="ARBA00004496"/>
    </source>
</evidence>
<evidence type="ECO:0000259" key="16">
    <source>
        <dbReference type="PROSITE" id="PS50862"/>
    </source>
</evidence>
<evidence type="ECO:0000256" key="5">
    <source>
        <dbReference type="ARBA" id="ARBA00022598"/>
    </source>
</evidence>
<comment type="domain">
    <text evidence="12">Consists of two distinct domains, a catalytic core and a N-terminal extension that is involved in tRNA binding.</text>
</comment>
<comment type="subunit">
    <text evidence="12">Homodimer. The tRNA molecule binds across the dimer.</text>
</comment>
<dbReference type="Gene3D" id="1.10.287.40">
    <property type="entry name" value="Serine-tRNA synthetase, tRNA binding domain"/>
    <property type="match status" value="1"/>
</dbReference>
<comment type="similarity">
    <text evidence="3 12">Belongs to the class-II aminoacyl-tRNA synthetase family. Type-1 seryl-tRNA synthetase subfamily.</text>
</comment>
<evidence type="ECO:0000256" key="15">
    <source>
        <dbReference type="SAM" id="MobiDB-lite"/>
    </source>
</evidence>
<dbReference type="PIRSF" id="PIRSF001529">
    <property type="entry name" value="Ser-tRNA-synth_IIa"/>
    <property type="match status" value="1"/>
</dbReference>
<evidence type="ECO:0000256" key="4">
    <source>
        <dbReference type="ARBA" id="ARBA00022490"/>
    </source>
</evidence>
<keyword evidence="7 12" id="KW-0067">ATP-binding</keyword>
<dbReference type="InterPro" id="IPR015866">
    <property type="entry name" value="Ser-tRNA-synth_1_N"/>
</dbReference>
<dbReference type="InterPro" id="IPR033729">
    <property type="entry name" value="SerRS_core"/>
</dbReference>
<comment type="function">
    <text evidence="12">Catalyzes the attachment of serine to tRNA(Ser). Is also able to aminoacylate tRNA(Sec) with serine, to form the misacylated tRNA L-seryl-tRNA(Sec), which will be further converted into selenocysteinyl-tRNA(Sec).</text>
</comment>
<sequence>MLDPHLLRENPQHIANELKKRGFDFDVKQFTALEEQRKKLQIATQSLQNERNQRSKSIGQAKARGEDITSMREEVHKLGEELEAKKAELAEILHNIEAISLTLPNIPHSSVPVGNDEKDNIEVRKWGRVPSFDFAIKSHDELGEGLGQMDFSLAAKITGSRFVVLKGSLAKLQRALTQFMLDTHASLGYQEIYVPFIVNADSLYGTGQLPKFEEDLFKLVGENNYYLTSTAEIPVTNTVRNEILSLEQLPLRYVCHSPCFRSEAGSYGKDTKGMIRQHQFEKVELVWITTPDKSYDALEQLTQDAESILKTLELPYRVLTLCTGDMGAGSAKTYDLEVWLPSQNIYREISSCSNMESFQARRMQARYRLPSTGETALVHTLNGSGLAVGRTLVAIMENYQDKQGNIIVPHALRPYLGGLEVITV</sequence>
<evidence type="ECO:0000256" key="14">
    <source>
        <dbReference type="PIRSR" id="PIRSR001529-2"/>
    </source>
</evidence>
<dbReference type="EMBL" id="LR134432">
    <property type="protein sequence ID" value="VEH85791.1"/>
    <property type="molecule type" value="Genomic_DNA"/>
</dbReference>
<dbReference type="PROSITE" id="PS50862">
    <property type="entry name" value="AA_TRNA_LIGASE_II"/>
    <property type="match status" value="1"/>
</dbReference>
<feature type="binding site" evidence="12 13">
    <location>
        <position position="284"/>
    </location>
    <ligand>
        <name>L-serine</name>
        <dbReference type="ChEBI" id="CHEBI:33384"/>
    </ligand>
</feature>
<dbReference type="SUPFAM" id="SSF55681">
    <property type="entry name" value="Class II aaRS and biotin synthetases"/>
    <property type="match status" value="1"/>
</dbReference>
<dbReference type="Pfam" id="PF00587">
    <property type="entry name" value="tRNA-synt_2b"/>
    <property type="match status" value="1"/>
</dbReference>
<dbReference type="InterPro" id="IPR002314">
    <property type="entry name" value="aa-tRNA-synt_IIb"/>
</dbReference>
<evidence type="ECO:0000313" key="20">
    <source>
        <dbReference type="Proteomes" id="UP000281170"/>
    </source>
</evidence>
<evidence type="ECO:0000256" key="8">
    <source>
        <dbReference type="ARBA" id="ARBA00022917"/>
    </source>
</evidence>
<feature type="domain" description="Aminoacyl-transfer RNA synthetases class-II family profile" evidence="16">
    <location>
        <begin position="171"/>
        <end position="409"/>
    </location>
</feature>
<evidence type="ECO:0000256" key="7">
    <source>
        <dbReference type="ARBA" id="ARBA00022840"/>
    </source>
</evidence>
<dbReference type="EC" id="6.1.1.11" evidence="12"/>
<dbReference type="OrthoDB" id="9804647at2"/>
<dbReference type="PANTHER" id="PTHR43697:SF1">
    <property type="entry name" value="SERINE--TRNA LIGASE"/>
    <property type="match status" value="1"/>
</dbReference>
<keyword evidence="5 12" id="KW-0436">Ligase</keyword>
<dbReference type="Proteomes" id="UP000054859">
    <property type="component" value="Unassembled WGS sequence"/>
</dbReference>
<dbReference type="InterPro" id="IPR002317">
    <property type="entry name" value="Ser-tRNA-ligase_type_1"/>
</dbReference>
<dbReference type="Gene3D" id="3.30.930.10">
    <property type="entry name" value="Bira Bifunctional Protein, Domain 2"/>
    <property type="match status" value="1"/>
</dbReference>
<proteinExistence type="inferred from homology"/>
<evidence type="ECO:0000256" key="2">
    <source>
        <dbReference type="ARBA" id="ARBA00005045"/>
    </source>
</evidence>
<geneLocation type="plasmid" evidence="18 20">
    <name>23</name>
</geneLocation>
<name>A0A0W0R626_9GAMM</name>
<dbReference type="EMBL" id="LNKA01000001">
    <property type="protein sequence ID" value="KTC66512.1"/>
    <property type="molecule type" value="Genomic_DNA"/>
</dbReference>
<dbReference type="GO" id="GO:0016260">
    <property type="term" value="P:selenocysteine biosynthetic process"/>
    <property type="evidence" value="ECO:0007669"/>
    <property type="project" value="UniProtKB-UniRule"/>
</dbReference>
<evidence type="ECO:0000313" key="17">
    <source>
        <dbReference type="EMBL" id="KTC66512.1"/>
    </source>
</evidence>
<evidence type="ECO:0000256" key="13">
    <source>
        <dbReference type="PIRSR" id="PIRSR001529-1"/>
    </source>
</evidence>
<evidence type="ECO:0000256" key="11">
    <source>
        <dbReference type="ARBA" id="ARBA00048823"/>
    </source>
</evidence>
<dbReference type="HAMAP" id="MF_00176">
    <property type="entry name" value="Ser_tRNA_synth_type1"/>
    <property type="match status" value="1"/>
</dbReference>
<dbReference type="PATRIC" id="fig|45056.6.peg.1212"/>
<dbReference type="STRING" id="45056.Lade_1170"/>
<dbReference type="InterPro" id="IPR042103">
    <property type="entry name" value="SerRS_1_N_sf"/>
</dbReference>
<evidence type="ECO:0000256" key="12">
    <source>
        <dbReference type="HAMAP-Rule" id="MF_00176"/>
    </source>
</evidence>
<evidence type="ECO:0000256" key="6">
    <source>
        <dbReference type="ARBA" id="ARBA00022741"/>
    </source>
</evidence>
<gene>
    <name evidence="12 17" type="primary">serS</name>
    <name evidence="17" type="ORF">Lade_1170</name>
    <name evidence="18" type="ORF">NCTC12735_01427</name>
</gene>
<feature type="region of interest" description="Disordered" evidence="15">
    <location>
        <begin position="44"/>
        <end position="66"/>
    </location>
</feature>
<dbReference type="Pfam" id="PF02403">
    <property type="entry name" value="Seryl_tRNA_N"/>
    <property type="match status" value="1"/>
</dbReference>
<protein>
    <recommendedName>
        <fullName evidence="12">Serine--tRNA ligase</fullName>
        <ecNumber evidence="12">6.1.1.11</ecNumber>
    </recommendedName>
    <alternativeName>
        <fullName evidence="12">Seryl-tRNA synthetase</fullName>
        <shortName evidence="12">SerRS</shortName>
    </alternativeName>
    <alternativeName>
        <fullName evidence="12">Seryl-tRNA(Ser/Sec) synthetase</fullName>
    </alternativeName>
</protein>
<dbReference type="RefSeq" id="WP_058462183.1">
    <property type="nucleotide sequence ID" value="NZ_CAAAHS010000007.1"/>
</dbReference>
<evidence type="ECO:0000256" key="10">
    <source>
        <dbReference type="ARBA" id="ARBA00047929"/>
    </source>
</evidence>
<dbReference type="NCBIfam" id="TIGR00414">
    <property type="entry name" value="serS"/>
    <property type="match status" value="1"/>
</dbReference>
<feature type="binding site" evidence="13">
    <location>
        <position position="261"/>
    </location>
    <ligand>
        <name>L-serine</name>
        <dbReference type="ChEBI" id="CHEBI:33384"/>
    </ligand>
</feature>
<dbReference type="KEGG" id="ladl:NCTC12735_01427"/>
<evidence type="ECO:0000313" key="18">
    <source>
        <dbReference type="EMBL" id="VEH85791.1"/>
    </source>
</evidence>
<dbReference type="UniPathway" id="UPA00906">
    <property type="reaction ID" value="UER00895"/>
</dbReference>
<feature type="compositionally biased region" description="Polar residues" evidence="15">
    <location>
        <begin position="44"/>
        <end position="58"/>
    </location>
</feature>
<dbReference type="GO" id="GO:0005524">
    <property type="term" value="F:ATP binding"/>
    <property type="evidence" value="ECO:0007669"/>
    <property type="project" value="UniProtKB-UniRule"/>
</dbReference>
<dbReference type="AlphaFoldDB" id="A0A0W0R626"/>
<dbReference type="InterPro" id="IPR045864">
    <property type="entry name" value="aa-tRNA-synth_II/BPL/LPL"/>
</dbReference>
<reference evidence="17 19" key="1">
    <citation type="submission" date="2015-11" db="EMBL/GenBank/DDBJ databases">
        <title>Identification of large and diverse effector repertoires of 38 Legionella species.</title>
        <authorList>
            <person name="Burstein D."/>
            <person name="Amaro F."/>
            <person name="Zusman T."/>
            <person name="Lifshitz Z."/>
            <person name="Cohen O."/>
            <person name="Gilbert J.A."/>
            <person name="Pupko T."/>
            <person name="Shuman H.A."/>
            <person name="Segal G."/>
        </authorList>
    </citation>
    <scope>NUCLEOTIDE SEQUENCE [LARGE SCALE GENOMIC DNA]</scope>
    <source>
        <strain evidence="17 19">1762-AUS-E</strain>
    </source>
</reference>
<dbReference type="PANTHER" id="PTHR43697">
    <property type="entry name" value="SERYL-TRNA SYNTHETASE"/>
    <property type="match status" value="1"/>
</dbReference>
<dbReference type="InterPro" id="IPR010978">
    <property type="entry name" value="tRNA-bd_arm"/>
</dbReference>
<evidence type="ECO:0000256" key="9">
    <source>
        <dbReference type="ARBA" id="ARBA00023146"/>
    </source>
</evidence>
<dbReference type="GO" id="GO:0005737">
    <property type="term" value="C:cytoplasm"/>
    <property type="evidence" value="ECO:0007669"/>
    <property type="project" value="UniProtKB-SubCell"/>
</dbReference>
<comment type="caution">
    <text evidence="12">Lacks conserved residue(s) required for the propagation of feature annotation.</text>
</comment>
<dbReference type="Proteomes" id="UP000281170">
    <property type="component" value="Plasmid 23"/>
</dbReference>
<keyword evidence="18" id="KW-0614">Plasmid</keyword>
<keyword evidence="19" id="KW-1185">Reference proteome</keyword>
<comment type="catalytic activity">
    <reaction evidence="10 12">
        <text>tRNA(Sec) + L-serine + ATP = L-seryl-tRNA(Sec) + AMP + diphosphate + H(+)</text>
        <dbReference type="Rhea" id="RHEA:42580"/>
        <dbReference type="Rhea" id="RHEA-COMP:9742"/>
        <dbReference type="Rhea" id="RHEA-COMP:10128"/>
        <dbReference type="ChEBI" id="CHEBI:15378"/>
        <dbReference type="ChEBI" id="CHEBI:30616"/>
        <dbReference type="ChEBI" id="CHEBI:33019"/>
        <dbReference type="ChEBI" id="CHEBI:33384"/>
        <dbReference type="ChEBI" id="CHEBI:78442"/>
        <dbReference type="ChEBI" id="CHEBI:78533"/>
        <dbReference type="ChEBI" id="CHEBI:456215"/>
        <dbReference type="EC" id="6.1.1.11"/>
    </reaction>
</comment>
<dbReference type="InterPro" id="IPR006195">
    <property type="entry name" value="aa-tRNA-synth_II"/>
</dbReference>
<keyword evidence="8 12" id="KW-0648">Protein biosynthesis</keyword>
<feature type="binding site" evidence="13">
    <location>
        <position position="230"/>
    </location>
    <ligand>
        <name>L-serine</name>
        <dbReference type="ChEBI" id="CHEBI:33384"/>
    </ligand>
</feature>
<feature type="binding site" evidence="12">
    <location>
        <begin position="230"/>
        <end position="232"/>
    </location>
    <ligand>
        <name>L-serine</name>
        <dbReference type="ChEBI" id="CHEBI:33384"/>
    </ligand>
</feature>
<comment type="catalytic activity">
    <reaction evidence="11 12">
        <text>tRNA(Ser) + L-serine + ATP = L-seryl-tRNA(Ser) + AMP + diphosphate + H(+)</text>
        <dbReference type="Rhea" id="RHEA:12292"/>
        <dbReference type="Rhea" id="RHEA-COMP:9669"/>
        <dbReference type="Rhea" id="RHEA-COMP:9703"/>
        <dbReference type="ChEBI" id="CHEBI:15378"/>
        <dbReference type="ChEBI" id="CHEBI:30616"/>
        <dbReference type="ChEBI" id="CHEBI:33019"/>
        <dbReference type="ChEBI" id="CHEBI:33384"/>
        <dbReference type="ChEBI" id="CHEBI:78442"/>
        <dbReference type="ChEBI" id="CHEBI:78533"/>
        <dbReference type="ChEBI" id="CHEBI:456215"/>
        <dbReference type="EC" id="6.1.1.11"/>
    </reaction>
</comment>
<feature type="binding site" evidence="12 14">
    <location>
        <begin position="261"/>
        <end position="263"/>
    </location>
    <ligand>
        <name>ATP</name>
        <dbReference type="ChEBI" id="CHEBI:30616"/>
    </ligand>
</feature>
<dbReference type="GO" id="GO:0006434">
    <property type="term" value="P:seryl-tRNA aminoacylation"/>
    <property type="evidence" value="ECO:0007669"/>
    <property type="project" value="UniProtKB-UniRule"/>
</dbReference>
<evidence type="ECO:0000313" key="19">
    <source>
        <dbReference type="Proteomes" id="UP000054859"/>
    </source>
</evidence>
<keyword evidence="4 12" id="KW-0963">Cytoplasm</keyword>
<dbReference type="SUPFAM" id="SSF46589">
    <property type="entry name" value="tRNA-binding arm"/>
    <property type="match status" value="1"/>
</dbReference>
<comment type="subcellular location">
    <subcellularLocation>
        <location evidence="1 12">Cytoplasm</location>
    </subcellularLocation>
</comment>
<organism evidence="17 19">
    <name type="scientific">Legionella adelaidensis</name>
    <dbReference type="NCBI Taxonomy" id="45056"/>
    <lineage>
        <taxon>Bacteria</taxon>
        <taxon>Pseudomonadati</taxon>
        <taxon>Pseudomonadota</taxon>
        <taxon>Gammaproteobacteria</taxon>
        <taxon>Legionellales</taxon>
        <taxon>Legionellaceae</taxon>
        <taxon>Legionella</taxon>
    </lineage>
</organism>
<accession>A0A0W0R626</accession>
<feature type="binding site" evidence="12 14">
    <location>
        <begin position="348"/>
        <end position="351"/>
    </location>
    <ligand>
        <name>ATP</name>
        <dbReference type="ChEBI" id="CHEBI:30616"/>
    </ligand>
</feature>
<evidence type="ECO:0000256" key="3">
    <source>
        <dbReference type="ARBA" id="ARBA00010728"/>
    </source>
</evidence>
<keyword evidence="6 12" id="KW-0547">Nucleotide-binding</keyword>
<keyword evidence="9 12" id="KW-0030">Aminoacyl-tRNA synthetase</keyword>
<dbReference type="CDD" id="cd00770">
    <property type="entry name" value="SerRS_core"/>
    <property type="match status" value="1"/>
</dbReference>
<feature type="binding site" evidence="13">
    <location>
        <position position="382"/>
    </location>
    <ligand>
        <name>L-serine</name>
        <dbReference type="ChEBI" id="CHEBI:33384"/>
    </ligand>
</feature>
<dbReference type="PRINTS" id="PR00981">
    <property type="entry name" value="TRNASYNTHSER"/>
</dbReference>
<dbReference type="GO" id="GO:0004828">
    <property type="term" value="F:serine-tRNA ligase activity"/>
    <property type="evidence" value="ECO:0007669"/>
    <property type="project" value="UniProtKB-UniRule"/>
</dbReference>
<comment type="pathway">
    <text evidence="2 12">Aminoacyl-tRNA biosynthesis; selenocysteinyl-tRNA(Sec) biosynthesis; L-seryl-tRNA(Sec) from L-serine and tRNA(Sec): step 1/1.</text>
</comment>